<dbReference type="Proteomes" id="UP000646827">
    <property type="component" value="Unassembled WGS sequence"/>
</dbReference>
<keyword evidence="2" id="KW-1185">Reference proteome</keyword>
<accession>A0A8H7RSW6</accession>
<dbReference type="GO" id="GO:0031593">
    <property type="term" value="F:polyubiquitin modification-dependent protein binding"/>
    <property type="evidence" value="ECO:0007669"/>
    <property type="project" value="TreeGrafter"/>
</dbReference>
<sequence length="253" mass="28514">MNHTSIRTSGTVLSALLYQCTNSETDIEGFLTGITATRTIGAIDDISDQSSDTTEQLTIIEGHCTSRSRFYNAQGQIDVENLYNQLGDKKNNVIGYFRFRRQSMLTLSVREESLLSNLHAVLPQFRGMAILTASLVEENDVSTHAHDIAFWDTERHEKIPINIVNMTESTLAYQQFVPSSTLTNPELLNGINTQNIISQYDSVYHKAMEAFNNVTQTVIKKEQELQLLMNELEKVDNNNNINNVRTHSPAISQ</sequence>
<dbReference type="PRINTS" id="PR02051">
    <property type="entry name" value="PROTEINF175"/>
</dbReference>
<name>A0A8H7RSW6_9FUNG</name>
<comment type="caution">
    <text evidence="1">The sequence shown here is derived from an EMBL/GenBank/DDBJ whole genome shotgun (WGS) entry which is preliminary data.</text>
</comment>
<dbReference type="PANTHER" id="PTHR31728">
    <property type="entry name" value="ABRAXAS FAMILY MEMBER"/>
    <property type="match status" value="1"/>
</dbReference>
<dbReference type="EMBL" id="JAEPRB010000457">
    <property type="protein sequence ID" value="KAG2216090.1"/>
    <property type="molecule type" value="Genomic_DNA"/>
</dbReference>
<dbReference type="OrthoDB" id="6358435at2759"/>
<dbReference type="AlphaFoldDB" id="A0A8H7RSW6"/>
<dbReference type="GO" id="GO:0005634">
    <property type="term" value="C:nucleus"/>
    <property type="evidence" value="ECO:0007669"/>
    <property type="project" value="TreeGrafter"/>
</dbReference>
<reference evidence="1 2" key="1">
    <citation type="submission" date="2020-12" db="EMBL/GenBank/DDBJ databases">
        <title>Metabolic potential, ecology and presence of endohyphal bacteria is reflected in genomic diversity of Mucoromycotina.</title>
        <authorList>
            <person name="Muszewska A."/>
            <person name="Okrasinska A."/>
            <person name="Steczkiewicz K."/>
            <person name="Drgas O."/>
            <person name="Orlowska M."/>
            <person name="Perlinska-Lenart U."/>
            <person name="Aleksandrzak-Piekarczyk T."/>
            <person name="Szatraj K."/>
            <person name="Zielenkiewicz U."/>
            <person name="Pilsyk S."/>
            <person name="Malc E."/>
            <person name="Mieczkowski P."/>
            <person name="Kruszewska J.S."/>
            <person name="Biernat P."/>
            <person name="Pawlowska J."/>
        </authorList>
    </citation>
    <scope>NUCLEOTIDE SEQUENCE [LARGE SCALE GENOMIC DNA]</scope>
    <source>
        <strain evidence="1 2">CBS 142.35</strain>
    </source>
</reference>
<dbReference type="InterPro" id="IPR023238">
    <property type="entry name" value="FAM175"/>
</dbReference>
<dbReference type="PANTHER" id="PTHR31728:SF5">
    <property type="entry name" value="OS07G0540200 PROTEIN"/>
    <property type="match status" value="1"/>
</dbReference>
<protein>
    <submittedName>
        <fullName evidence="1">Uncharacterized protein</fullName>
    </submittedName>
</protein>
<gene>
    <name evidence="1" type="ORF">INT45_010238</name>
</gene>
<proteinExistence type="predicted"/>
<evidence type="ECO:0000313" key="1">
    <source>
        <dbReference type="EMBL" id="KAG2216090.1"/>
    </source>
</evidence>
<dbReference type="Pfam" id="PF21125">
    <property type="entry name" value="MPN_2A_DUB_like"/>
    <property type="match status" value="1"/>
</dbReference>
<evidence type="ECO:0000313" key="2">
    <source>
        <dbReference type="Proteomes" id="UP000646827"/>
    </source>
</evidence>
<organism evidence="1 2">
    <name type="scientific">Circinella minor</name>
    <dbReference type="NCBI Taxonomy" id="1195481"/>
    <lineage>
        <taxon>Eukaryota</taxon>
        <taxon>Fungi</taxon>
        <taxon>Fungi incertae sedis</taxon>
        <taxon>Mucoromycota</taxon>
        <taxon>Mucoromycotina</taxon>
        <taxon>Mucoromycetes</taxon>
        <taxon>Mucorales</taxon>
        <taxon>Lichtheimiaceae</taxon>
        <taxon>Circinella</taxon>
    </lineage>
</organism>